<sequence>MRILRVIASVDPEHGGPIEGLKRSSAVLAETGHVTEVASCDDPAARYVAEFPFSVHALGPSPSRYGYTPRLTPWIRDNAHRFDAAVVHGLWNYASIGAWRALRNSPLPYVIFTHGMLDPWFNTAQPVKRWAKQAYWLAGQSWVLARARSVLFTSEEERRLARTAFWGPSYTERVVSYGAAEPPEGSEAQQAAFRDRVPELGDRPYLLFLSRIHPKKGCDLLVTAFARVAALQPDLQLVLAGPDPVGLKAELIAAARSAGIADRLHFPGMLRDAAKWGAFRGALAFVLPSHQENFGIVVAEAMSCGVPVLITNKVNIWREVAAAGAGLVADDTAEGIEAMLRDFLGASDTRRAALRSAARRGYEAHFSIGSAAADLEAVLAGLSVR</sequence>
<dbReference type="Pfam" id="PF00534">
    <property type="entry name" value="Glycos_transf_1"/>
    <property type="match status" value="1"/>
</dbReference>
<dbReference type="AlphaFoldDB" id="A0A1M5NF46"/>
<name>A0A1M5NF46_9HYPH</name>
<dbReference type="Proteomes" id="UP000184485">
    <property type="component" value="Unassembled WGS sequence"/>
</dbReference>
<dbReference type="PANTHER" id="PTHR12526">
    <property type="entry name" value="GLYCOSYLTRANSFERASE"/>
    <property type="match status" value="1"/>
</dbReference>
<organism evidence="3 4">
    <name type="scientific">Kaistia soli DSM 19436</name>
    <dbReference type="NCBI Taxonomy" id="1122133"/>
    <lineage>
        <taxon>Bacteria</taxon>
        <taxon>Pseudomonadati</taxon>
        <taxon>Pseudomonadota</taxon>
        <taxon>Alphaproteobacteria</taxon>
        <taxon>Hyphomicrobiales</taxon>
        <taxon>Kaistiaceae</taxon>
        <taxon>Kaistia</taxon>
    </lineage>
</organism>
<dbReference type="Gene3D" id="3.40.50.2000">
    <property type="entry name" value="Glycogen Phosphorylase B"/>
    <property type="match status" value="2"/>
</dbReference>
<reference evidence="3 4" key="1">
    <citation type="submission" date="2016-11" db="EMBL/GenBank/DDBJ databases">
        <authorList>
            <person name="Jaros S."/>
            <person name="Januszkiewicz K."/>
            <person name="Wedrychowicz H."/>
        </authorList>
    </citation>
    <scope>NUCLEOTIDE SEQUENCE [LARGE SCALE GENOMIC DNA]</scope>
    <source>
        <strain evidence="3 4">DSM 19436</strain>
    </source>
</reference>
<dbReference type="Pfam" id="PF13579">
    <property type="entry name" value="Glyco_trans_4_4"/>
    <property type="match status" value="1"/>
</dbReference>
<keyword evidence="3" id="KW-0808">Transferase</keyword>
<evidence type="ECO:0000313" key="3">
    <source>
        <dbReference type="EMBL" id="SHG88148.1"/>
    </source>
</evidence>
<protein>
    <submittedName>
        <fullName evidence="3">Glycosyltransferase involved in cell wall bisynthesis</fullName>
    </submittedName>
</protein>
<evidence type="ECO:0000259" key="2">
    <source>
        <dbReference type="Pfam" id="PF13579"/>
    </source>
</evidence>
<gene>
    <name evidence="3" type="ORF">SAMN02745157_4982</name>
</gene>
<evidence type="ECO:0000313" key="4">
    <source>
        <dbReference type="Proteomes" id="UP000184485"/>
    </source>
</evidence>
<feature type="domain" description="Glycosyltransferase subfamily 4-like N-terminal" evidence="2">
    <location>
        <begin position="20"/>
        <end position="178"/>
    </location>
</feature>
<dbReference type="RefSeq" id="WP_073058513.1">
    <property type="nucleotide sequence ID" value="NZ_FQUP01000009.1"/>
</dbReference>
<dbReference type="STRING" id="1122133.SAMN02745157_4982"/>
<evidence type="ECO:0000259" key="1">
    <source>
        <dbReference type="Pfam" id="PF00534"/>
    </source>
</evidence>
<dbReference type="OrthoDB" id="9790710at2"/>
<proteinExistence type="predicted"/>
<dbReference type="SUPFAM" id="SSF53756">
    <property type="entry name" value="UDP-Glycosyltransferase/glycogen phosphorylase"/>
    <property type="match status" value="1"/>
</dbReference>
<keyword evidence="4" id="KW-1185">Reference proteome</keyword>
<feature type="domain" description="Glycosyl transferase family 1" evidence="1">
    <location>
        <begin position="193"/>
        <end position="359"/>
    </location>
</feature>
<dbReference type="InterPro" id="IPR028098">
    <property type="entry name" value="Glyco_trans_4-like_N"/>
</dbReference>
<accession>A0A1M5NF46</accession>
<dbReference type="GO" id="GO:0016757">
    <property type="term" value="F:glycosyltransferase activity"/>
    <property type="evidence" value="ECO:0007669"/>
    <property type="project" value="InterPro"/>
</dbReference>
<dbReference type="InterPro" id="IPR001296">
    <property type="entry name" value="Glyco_trans_1"/>
</dbReference>
<dbReference type="EMBL" id="FQUP01000009">
    <property type="protein sequence ID" value="SHG88148.1"/>
    <property type="molecule type" value="Genomic_DNA"/>
</dbReference>